<keyword evidence="2" id="KW-0690">Ribosome biogenesis</keyword>
<evidence type="ECO:0000256" key="2">
    <source>
        <dbReference type="ARBA" id="ARBA00022517"/>
    </source>
</evidence>
<evidence type="ECO:0000259" key="3">
    <source>
        <dbReference type="SMART" id="SM00746"/>
    </source>
</evidence>
<reference evidence="4 5" key="1">
    <citation type="journal article" date="2020" name="J. Phycol.">
        <title>Comparative genome analysis reveals Cyanidiococcus gen. nov., a new extremophilic red algal genus sister to Cyanidioschyzon (Cyanidioschyzonaceae, Rhodophyta).</title>
        <authorList>
            <person name="Liu S.-L."/>
            <person name="Chiang Y.-R."/>
            <person name="Yoon H.S."/>
            <person name="Fu H.-Y."/>
        </authorList>
    </citation>
    <scope>NUCLEOTIDE SEQUENCE [LARGE SCALE GENOMIC DNA]</scope>
    <source>
        <strain evidence="4 5">THAL066</strain>
    </source>
</reference>
<dbReference type="GO" id="GO:0042273">
    <property type="term" value="P:ribosomal large subunit biogenesis"/>
    <property type="evidence" value="ECO:0007669"/>
    <property type="project" value="TreeGrafter"/>
</dbReference>
<dbReference type="Proteomes" id="UP000530660">
    <property type="component" value="Unassembled WGS sequence"/>
</dbReference>
<dbReference type="PANTHER" id="PTHR10792">
    <property type="entry name" value="60S RIBOSOMAL PROTEIN L24"/>
    <property type="match status" value="1"/>
</dbReference>
<sequence length="200" mass="22915">MRIEKCYVCGANIYPGHGSVFVRNDATTFRFCRSKCIKAFRRKRNPRYLRWTKAYRKAHGKELAHDLTFAFEKQRHIIPKYDREMVRETLSAMERVAQVQQERQAAFHSQRMRVKQRIEQREAAVELNRQRMSTSLRAIEKLSSVQRRLSNKAVHPLVRKARAALVAAGTADVSGIGSSNAVISADDHMETAAAPNETSE</sequence>
<proteinExistence type="inferred from homology"/>
<dbReference type="Gene3D" id="2.30.170.20">
    <property type="entry name" value="Ribosomal protein L24e"/>
    <property type="match status" value="1"/>
</dbReference>
<dbReference type="Pfam" id="PF01246">
    <property type="entry name" value="Ribosomal_L24e"/>
    <property type="match status" value="1"/>
</dbReference>
<dbReference type="InterPro" id="IPR000988">
    <property type="entry name" value="Ribosomal_eL24-rel_N"/>
</dbReference>
<dbReference type="OrthoDB" id="10262490at2759"/>
<keyword evidence="5" id="KW-1185">Reference proteome</keyword>
<protein>
    <recommendedName>
        <fullName evidence="3">TRASH domain-containing protein</fullName>
    </recommendedName>
</protein>
<organism evidence="4 5">
    <name type="scientific">Cyanidiococcus yangmingshanensis</name>
    <dbReference type="NCBI Taxonomy" id="2690220"/>
    <lineage>
        <taxon>Eukaryota</taxon>
        <taxon>Rhodophyta</taxon>
        <taxon>Bangiophyceae</taxon>
        <taxon>Cyanidiales</taxon>
        <taxon>Cyanidiaceae</taxon>
        <taxon>Cyanidiococcus</taxon>
    </lineage>
</organism>
<dbReference type="GO" id="GO:0005730">
    <property type="term" value="C:nucleolus"/>
    <property type="evidence" value="ECO:0007669"/>
    <property type="project" value="TreeGrafter"/>
</dbReference>
<dbReference type="GO" id="GO:0003735">
    <property type="term" value="F:structural constituent of ribosome"/>
    <property type="evidence" value="ECO:0007669"/>
    <property type="project" value="InterPro"/>
</dbReference>
<comment type="similarity">
    <text evidence="1">Belongs to the eukaryotic ribosomal protein eL24 family.</text>
</comment>
<dbReference type="InterPro" id="IPR038630">
    <property type="entry name" value="L24e/L24_sf"/>
</dbReference>
<dbReference type="SUPFAM" id="SSF57716">
    <property type="entry name" value="Glucocorticoid receptor-like (DNA-binding domain)"/>
    <property type="match status" value="1"/>
</dbReference>
<dbReference type="PANTHER" id="PTHR10792:SF8">
    <property type="entry name" value="RIBOSOME BIOGENESIS PROTEIN RLP24-RELATED"/>
    <property type="match status" value="1"/>
</dbReference>
<name>A0A7J7IPU4_9RHOD</name>
<dbReference type="AlphaFoldDB" id="A0A7J7IPU4"/>
<gene>
    <name evidence="4" type="ORF">F1559_001389</name>
</gene>
<dbReference type="CDD" id="cd00472">
    <property type="entry name" value="Ribosomal_L24e_L24"/>
    <property type="match status" value="1"/>
</dbReference>
<dbReference type="InterPro" id="IPR011017">
    <property type="entry name" value="TRASH_dom"/>
</dbReference>
<dbReference type="SMART" id="SM00746">
    <property type="entry name" value="TRASH"/>
    <property type="match status" value="1"/>
</dbReference>
<evidence type="ECO:0000256" key="1">
    <source>
        <dbReference type="ARBA" id="ARBA00005647"/>
    </source>
</evidence>
<comment type="caution">
    <text evidence="4">The sequence shown here is derived from an EMBL/GenBank/DDBJ whole genome shotgun (WGS) entry which is preliminary data.</text>
</comment>
<feature type="domain" description="TRASH" evidence="3">
    <location>
        <begin position="6"/>
        <end position="44"/>
    </location>
</feature>
<dbReference type="EMBL" id="VWRR01000001">
    <property type="protein sequence ID" value="KAF6005146.1"/>
    <property type="molecule type" value="Genomic_DNA"/>
</dbReference>
<evidence type="ECO:0000313" key="4">
    <source>
        <dbReference type="EMBL" id="KAF6005146.1"/>
    </source>
</evidence>
<accession>A0A7J7IPU4</accession>
<dbReference type="FunFam" id="2.30.170.20:FF:000001">
    <property type="entry name" value="probable ribosome biogenesis protein RLP24"/>
    <property type="match status" value="1"/>
</dbReference>
<dbReference type="InterPro" id="IPR056366">
    <property type="entry name" value="Ribosomal_eL24"/>
</dbReference>
<evidence type="ECO:0000313" key="5">
    <source>
        <dbReference type="Proteomes" id="UP000530660"/>
    </source>
</evidence>